<dbReference type="Gene3D" id="2.20.110.10">
    <property type="entry name" value="Histone H3 K4-specific methyltransferase SET7/9 N-terminal domain"/>
    <property type="match status" value="3"/>
</dbReference>
<dbReference type="InParanoid" id="A0A0G4GNQ9"/>
<dbReference type="VEuPathDB" id="CryptoDB:Vbra_2334"/>
<comment type="function">
    <text evidence="5">Assembles a suppression complex (suppresome) by tethering SIRT1 and MDM2 to regulate composite modifications of p53/TP53. Confers both deacetylation-mediated functional inactivation, by SIRT1, and ubiquitination-dependent degradation, by MDM2, of p53/TP53, promoting a proliferative and cell survival behaviors. May play a role in the regulation of spermatogenesis.</text>
</comment>
<evidence type="ECO:0000313" key="8">
    <source>
        <dbReference type="Proteomes" id="UP000041254"/>
    </source>
</evidence>
<gene>
    <name evidence="7" type="ORF">Vbra_2334</name>
</gene>
<dbReference type="OMA" id="IEMPRIS"/>
<protein>
    <recommendedName>
        <fullName evidence="4">MORN repeat-containing protein 3</fullName>
    </recommendedName>
</protein>
<dbReference type="GO" id="GO:0001669">
    <property type="term" value="C:acrosomal vesicle"/>
    <property type="evidence" value="ECO:0007669"/>
    <property type="project" value="UniProtKB-SubCell"/>
</dbReference>
<dbReference type="OrthoDB" id="270720at2759"/>
<dbReference type="EMBL" id="CDMY01000738">
    <property type="protein sequence ID" value="CEM31914.1"/>
    <property type="molecule type" value="Genomic_DNA"/>
</dbReference>
<keyword evidence="2" id="KW-0677">Repeat</keyword>
<dbReference type="PANTHER" id="PTHR46511">
    <property type="entry name" value="MORN REPEAT-CONTAINING PROTEIN 3"/>
    <property type="match status" value="1"/>
</dbReference>
<dbReference type="InterPro" id="IPR003409">
    <property type="entry name" value="MORN"/>
</dbReference>
<organism evidence="7 8">
    <name type="scientific">Vitrella brassicaformis (strain CCMP3155)</name>
    <dbReference type="NCBI Taxonomy" id="1169540"/>
    <lineage>
        <taxon>Eukaryota</taxon>
        <taxon>Sar</taxon>
        <taxon>Alveolata</taxon>
        <taxon>Colpodellida</taxon>
        <taxon>Vitrellaceae</taxon>
        <taxon>Vitrella</taxon>
    </lineage>
</organism>
<dbReference type="Proteomes" id="UP000041254">
    <property type="component" value="Unassembled WGS sequence"/>
</dbReference>
<dbReference type="AlphaFoldDB" id="A0A0G4GNQ9"/>
<dbReference type="InterPro" id="IPR052472">
    <property type="entry name" value="MORN3"/>
</dbReference>
<dbReference type="Pfam" id="PF02493">
    <property type="entry name" value="MORN"/>
    <property type="match status" value="6"/>
</dbReference>
<evidence type="ECO:0000256" key="5">
    <source>
        <dbReference type="ARBA" id="ARBA00045851"/>
    </source>
</evidence>
<reference evidence="7 8" key="1">
    <citation type="submission" date="2014-11" db="EMBL/GenBank/DDBJ databases">
        <authorList>
            <person name="Zhu J."/>
            <person name="Qi W."/>
            <person name="Song R."/>
        </authorList>
    </citation>
    <scope>NUCLEOTIDE SEQUENCE [LARGE SCALE GENOMIC DNA]</scope>
</reference>
<proteinExistence type="predicted"/>
<evidence type="ECO:0000256" key="1">
    <source>
        <dbReference type="ARBA" id="ARBA00004218"/>
    </source>
</evidence>
<evidence type="ECO:0000256" key="6">
    <source>
        <dbReference type="SAM" id="MobiDB-lite"/>
    </source>
</evidence>
<sequence length="422" mass="46351">MSRGGKKGPKATVYWVGTRKPNEEGVLVGEPLFTAEAYQGEWDDNRRHGYGVNLYRNNTKYEGQWQCNKRHGEGVLWRKKGKETEWRKVYTGGWQYDLRHGRGTQLYSNGDRYEGEWADNRRQGRGTMWYADGTVYEGEWHADERCGHGTLKLLNGDVYEGGWLKDDKEGPGAYFFFDTGRAFVGEWANGLPQAGAYSDAELSEGEVHPCELTKRPYPKELPPLQLMAPDDVMDACLKAVRTVQSPFRAKHLPLEILFSEDELDELHVTFDAVADGDTISVLDMRALYMAMGCPIDDAALTDRLALLGILLSPVQQDALHTAATQLPPAAPPPAPPAGDASPTASFVAPTPLVATATSAAPLRDIFGNPIEMPRISFETFARSVALAPPEEGVGVGVVGEGENGMGKVMGTMQMLKEAAVEE</sequence>
<evidence type="ECO:0000256" key="3">
    <source>
        <dbReference type="ARBA" id="ARBA00023329"/>
    </source>
</evidence>
<comment type="subcellular location">
    <subcellularLocation>
        <location evidence="1">Cytoplasmic vesicle</location>
        <location evidence="1">Secretory vesicle</location>
        <location evidence="1">Acrosome</location>
    </subcellularLocation>
</comment>
<keyword evidence="3" id="KW-0968">Cytoplasmic vesicle</keyword>
<name>A0A0G4GNQ9_VITBC</name>
<dbReference type="PhylomeDB" id="A0A0G4GNQ9"/>
<feature type="region of interest" description="Disordered" evidence="6">
    <location>
        <begin position="325"/>
        <end position="345"/>
    </location>
</feature>
<dbReference type="SMART" id="SM00698">
    <property type="entry name" value="MORN"/>
    <property type="match status" value="6"/>
</dbReference>
<evidence type="ECO:0000313" key="7">
    <source>
        <dbReference type="EMBL" id="CEM31914.1"/>
    </source>
</evidence>
<dbReference type="SUPFAM" id="SSF82185">
    <property type="entry name" value="Histone H3 K4-specific methyltransferase SET7/9 N-terminal domain"/>
    <property type="match status" value="2"/>
</dbReference>
<evidence type="ECO:0000256" key="4">
    <source>
        <dbReference type="ARBA" id="ARBA00039854"/>
    </source>
</evidence>
<accession>A0A0G4GNQ9</accession>
<dbReference type="PANTHER" id="PTHR46511:SF1">
    <property type="entry name" value="MORN REPEAT-CONTAINING PROTEIN 3"/>
    <property type="match status" value="1"/>
</dbReference>
<keyword evidence="8" id="KW-1185">Reference proteome</keyword>
<evidence type="ECO:0000256" key="2">
    <source>
        <dbReference type="ARBA" id="ARBA00022737"/>
    </source>
</evidence>
<dbReference type="STRING" id="1169540.A0A0G4GNQ9"/>